<name>A0A4Z1GU67_9HELO</name>
<dbReference type="Proteomes" id="UP000297814">
    <property type="component" value="Unassembled WGS sequence"/>
</dbReference>
<proteinExistence type="predicted"/>
<comment type="caution">
    <text evidence="2">The sequence shown here is derived from an EMBL/GenBank/DDBJ whole genome shotgun (WGS) entry which is preliminary data.</text>
</comment>
<protein>
    <submittedName>
        <fullName evidence="2">Uncharacterized protein</fullName>
    </submittedName>
</protein>
<accession>A0A4Z1GU67</accession>
<evidence type="ECO:0000313" key="2">
    <source>
        <dbReference type="EMBL" id="TGO40355.1"/>
    </source>
</evidence>
<feature type="region of interest" description="Disordered" evidence="1">
    <location>
        <begin position="45"/>
        <end position="72"/>
    </location>
</feature>
<keyword evidence="3" id="KW-1185">Reference proteome</keyword>
<dbReference type="AlphaFoldDB" id="A0A4Z1GU67"/>
<evidence type="ECO:0000313" key="3">
    <source>
        <dbReference type="Proteomes" id="UP000297814"/>
    </source>
</evidence>
<evidence type="ECO:0000256" key="1">
    <source>
        <dbReference type="SAM" id="MobiDB-lite"/>
    </source>
</evidence>
<organism evidence="2 3">
    <name type="scientific">Botrytis hyacinthi</name>
    <dbReference type="NCBI Taxonomy" id="278943"/>
    <lineage>
        <taxon>Eukaryota</taxon>
        <taxon>Fungi</taxon>
        <taxon>Dikarya</taxon>
        <taxon>Ascomycota</taxon>
        <taxon>Pezizomycotina</taxon>
        <taxon>Leotiomycetes</taxon>
        <taxon>Helotiales</taxon>
        <taxon>Sclerotiniaceae</taxon>
        <taxon>Botrytis</taxon>
    </lineage>
</organism>
<reference evidence="2 3" key="1">
    <citation type="submission" date="2017-12" db="EMBL/GenBank/DDBJ databases">
        <title>Comparative genomics of Botrytis spp.</title>
        <authorList>
            <person name="Valero-Jimenez C.A."/>
            <person name="Tapia P."/>
            <person name="Veloso J."/>
            <person name="Silva-Moreno E."/>
            <person name="Staats M."/>
            <person name="Valdes J.H."/>
            <person name="Van Kan J.A.L."/>
        </authorList>
    </citation>
    <scope>NUCLEOTIDE SEQUENCE [LARGE SCALE GENOMIC DNA]</scope>
    <source>
        <strain evidence="2 3">Bh0001</strain>
    </source>
</reference>
<feature type="compositionally biased region" description="Basic and acidic residues" evidence="1">
    <location>
        <begin position="63"/>
        <end position="72"/>
    </location>
</feature>
<sequence>MVIEDLPFLSYVHKPTEFFNKAYASTEEQERARSVQDQTIVTEHLPTEILSDKASPPQYTTGHRTDPNEQVDKEKAAIILKTRLTVLPPTHITIFSL</sequence>
<gene>
    <name evidence="2" type="ORF">BHYA_0038g00290</name>
</gene>
<dbReference type="EMBL" id="PQXK01000038">
    <property type="protein sequence ID" value="TGO40355.1"/>
    <property type="molecule type" value="Genomic_DNA"/>
</dbReference>